<dbReference type="InterPro" id="IPR011992">
    <property type="entry name" value="EF-hand-dom_pair"/>
</dbReference>
<dbReference type="PANTHER" id="PTHR23055">
    <property type="entry name" value="CALCIUM BINDING PROTEINS"/>
    <property type="match status" value="1"/>
</dbReference>
<keyword evidence="6" id="KW-0449">Lipoprotein</keyword>
<dbReference type="PANTHER" id="PTHR23055:SF178">
    <property type="entry name" value="NEUROCALCIN HOMOLOG"/>
    <property type="match status" value="1"/>
</dbReference>
<keyword evidence="5" id="KW-0106">Calcium</keyword>
<evidence type="ECO:0000313" key="9">
    <source>
        <dbReference type="Proteomes" id="UP001249851"/>
    </source>
</evidence>
<dbReference type="Pfam" id="PF13499">
    <property type="entry name" value="EF-hand_7"/>
    <property type="match status" value="1"/>
</dbReference>
<feature type="domain" description="EF-hand" evidence="7">
    <location>
        <begin position="150"/>
        <end position="185"/>
    </location>
</feature>
<dbReference type="Pfam" id="PF13202">
    <property type="entry name" value="EF-hand_5"/>
    <property type="match status" value="1"/>
</dbReference>
<feature type="domain" description="EF-hand" evidence="7">
    <location>
        <begin position="61"/>
        <end position="96"/>
    </location>
</feature>
<dbReference type="CDD" id="cd00051">
    <property type="entry name" value="EFh"/>
    <property type="match status" value="2"/>
</dbReference>
<dbReference type="AlphaFoldDB" id="A0AAD9R660"/>
<proteinExistence type="inferred from homology"/>
<protein>
    <submittedName>
        <fullName evidence="8">Neurocalcin-like protein</fullName>
    </submittedName>
</protein>
<sequence length="200" mass="22840">MGKKQSKKLDPEILGDLLRNTNFDEKELKAWYKGFLKDCPSGYLTKQQFIEMYKKVFDKGDASRLATCVFRRFDVNGDGKIDFREFMCSLSVSTRGTMEQKLKWAFSIYDVNGDGNITKQEMFRIVDALYKTMGDNPGENDGIPSWDELTPEERTLKVFRSFDTNRDGVLSLSEFIEGAKKDKTLALILQQGAEKTSHVG</sequence>
<accession>A0AAD9R660</accession>
<dbReference type="SMART" id="SM00054">
    <property type="entry name" value="EFh"/>
    <property type="match status" value="3"/>
</dbReference>
<dbReference type="FunFam" id="1.10.238.10:FF:000009">
    <property type="entry name" value="Visinin-like protein 1"/>
    <property type="match status" value="1"/>
</dbReference>
<dbReference type="InterPro" id="IPR028846">
    <property type="entry name" value="Recoverin"/>
</dbReference>
<keyword evidence="4" id="KW-0677">Repeat</keyword>
<evidence type="ECO:0000259" key="7">
    <source>
        <dbReference type="PROSITE" id="PS50222"/>
    </source>
</evidence>
<dbReference type="PROSITE" id="PS00018">
    <property type="entry name" value="EF_HAND_1"/>
    <property type="match status" value="3"/>
</dbReference>
<organism evidence="8 9">
    <name type="scientific">Acropora cervicornis</name>
    <name type="common">Staghorn coral</name>
    <dbReference type="NCBI Taxonomy" id="6130"/>
    <lineage>
        <taxon>Eukaryota</taxon>
        <taxon>Metazoa</taxon>
        <taxon>Cnidaria</taxon>
        <taxon>Anthozoa</taxon>
        <taxon>Hexacorallia</taxon>
        <taxon>Scleractinia</taxon>
        <taxon>Astrocoeniina</taxon>
        <taxon>Acroporidae</taxon>
        <taxon>Acropora</taxon>
    </lineage>
</organism>
<reference evidence="8" key="2">
    <citation type="journal article" date="2023" name="Science">
        <title>Genomic signatures of disease resistance in endangered staghorn corals.</title>
        <authorList>
            <person name="Vollmer S.V."/>
            <person name="Selwyn J.D."/>
            <person name="Despard B.A."/>
            <person name="Roesel C.L."/>
        </authorList>
    </citation>
    <scope>NUCLEOTIDE SEQUENCE</scope>
    <source>
        <strain evidence="8">K2</strain>
    </source>
</reference>
<keyword evidence="3" id="KW-0479">Metal-binding</keyword>
<evidence type="ECO:0000313" key="8">
    <source>
        <dbReference type="EMBL" id="KAK2573516.1"/>
    </source>
</evidence>
<reference evidence="8" key="1">
    <citation type="journal article" date="2023" name="G3 (Bethesda)">
        <title>Whole genome assembly and annotation of the endangered Caribbean coral Acropora cervicornis.</title>
        <authorList>
            <person name="Selwyn J.D."/>
            <person name="Vollmer S.V."/>
        </authorList>
    </citation>
    <scope>NUCLEOTIDE SEQUENCE</scope>
    <source>
        <strain evidence="8">K2</strain>
    </source>
</reference>
<dbReference type="PRINTS" id="PR00450">
    <property type="entry name" value="RECOVERIN"/>
</dbReference>
<feature type="domain" description="EF-hand" evidence="7">
    <location>
        <begin position="97"/>
        <end position="132"/>
    </location>
</feature>
<keyword evidence="9" id="KW-1185">Reference proteome</keyword>
<evidence type="ECO:0000256" key="3">
    <source>
        <dbReference type="ARBA" id="ARBA00022723"/>
    </source>
</evidence>
<dbReference type="Proteomes" id="UP001249851">
    <property type="component" value="Unassembled WGS sequence"/>
</dbReference>
<name>A0AAD9R660_ACRCE</name>
<dbReference type="GO" id="GO:0005509">
    <property type="term" value="F:calcium ion binding"/>
    <property type="evidence" value="ECO:0007669"/>
    <property type="project" value="InterPro"/>
</dbReference>
<dbReference type="InterPro" id="IPR002048">
    <property type="entry name" value="EF_hand_dom"/>
</dbReference>
<evidence type="ECO:0000256" key="6">
    <source>
        <dbReference type="ARBA" id="ARBA00023288"/>
    </source>
</evidence>
<dbReference type="PROSITE" id="PS50222">
    <property type="entry name" value="EF_HAND_2"/>
    <property type="match status" value="3"/>
</dbReference>
<gene>
    <name evidence="8" type="ORF">P5673_001176</name>
</gene>
<dbReference type="Gene3D" id="1.10.238.10">
    <property type="entry name" value="EF-hand"/>
    <property type="match status" value="1"/>
</dbReference>
<dbReference type="EMBL" id="JARQWQ010000002">
    <property type="protein sequence ID" value="KAK2573516.1"/>
    <property type="molecule type" value="Genomic_DNA"/>
</dbReference>
<keyword evidence="2" id="KW-0519">Myristate</keyword>
<comment type="caution">
    <text evidence="8">The sequence shown here is derived from an EMBL/GenBank/DDBJ whole genome shotgun (WGS) entry which is preliminary data.</text>
</comment>
<comment type="similarity">
    <text evidence="1">Belongs to the recoverin family.</text>
</comment>
<evidence type="ECO:0000256" key="1">
    <source>
        <dbReference type="ARBA" id="ARBA00006049"/>
    </source>
</evidence>
<evidence type="ECO:0000256" key="5">
    <source>
        <dbReference type="ARBA" id="ARBA00022837"/>
    </source>
</evidence>
<evidence type="ECO:0000256" key="2">
    <source>
        <dbReference type="ARBA" id="ARBA00022707"/>
    </source>
</evidence>
<evidence type="ECO:0000256" key="4">
    <source>
        <dbReference type="ARBA" id="ARBA00022737"/>
    </source>
</evidence>
<dbReference type="InterPro" id="IPR018247">
    <property type="entry name" value="EF_Hand_1_Ca_BS"/>
</dbReference>
<dbReference type="SUPFAM" id="SSF47473">
    <property type="entry name" value="EF-hand"/>
    <property type="match status" value="1"/>
</dbReference>